<name>A0ABD2NAQ8_9CUCU</name>
<comment type="caution">
    <text evidence="1">The sequence shown here is derived from an EMBL/GenBank/DDBJ whole genome shotgun (WGS) entry which is preliminary data.</text>
</comment>
<reference evidence="1 2" key="1">
    <citation type="journal article" date="2021" name="BMC Biol.">
        <title>Horizontally acquired antibacterial genes associated with adaptive radiation of ladybird beetles.</title>
        <authorList>
            <person name="Li H.S."/>
            <person name="Tang X.F."/>
            <person name="Huang Y.H."/>
            <person name="Xu Z.Y."/>
            <person name="Chen M.L."/>
            <person name="Du X.Y."/>
            <person name="Qiu B.Y."/>
            <person name="Chen P.T."/>
            <person name="Zhang W."/>
            <person name="Slipinski A."/>
            <person name="Escalona H.E."/>
            <person name="Waterhouse R.M."/>
            <person name="Zwick A."/>
            <person name="Pang H."/>
        </authorList>
    </citation>
    <scope>NUCLEOTIDE SEQUENCE [LARGE SCALE GENOMIC DNA]</scope>
    <source>
        <strain evidence="1">SYSU2018</strain>
    </source>
</reference>
<sequence length="119" mass="12842">MNAVHGFERPGIWLVNKHAFNDQDYEPAAAGKSNMNIGIIDIRQTIDIPDSAIEQSLTLSARRLQGCVSTVDPLTKTISTSYTLATVTISETSELQLPVSVESSVFSQGSIKTSEGVNM</sequence>
<protein>
    <submittedName>
        <fullName evidence="1">Uncharacterized protein</fullName>
    </submittedName>
</protein>
<gene>
    <name evidence="1" type="ORF">HHI36_020567</name>
</gene>
<evidence type="ECO:0000313" key="1">
    <source>
        <dbReference type="EMBL" id="KAL3275823.1"/>
    </source>
</evidence>
<evidence type="ECO:0000313" key="2">
    <source>
        <dbReference type="Proteomes" id="UP001516400"/>
    </source>
</evidence>
<proteinExistence type="predicted"/>
<dbReference type="EMBL" id="JABFTP020000083">
    <property type="protein sequence ID" value="KAL3275823.1"/>
    <property type="molecule type" value="Genomic_DNA"/>
</dbReference>
<accession>A0ABD2NAQ8</accession>
<dbReference type="AlphaFoldDB" id="A0ABD2NAQ8"/>
<dbReference type="Proteomes" id="UP001516400">
    <property type="component" value="Unassembled WGS sequence"/>
</dbReference>
<keyword evidence="2" id="KW-1185">Reference proteome</keyword>
<organism evidence="1 2">
    <name type="scientific">Cryptolaemus montrouzieri</name>
    <dbReference type="NCBI Taxonomy" id="559131"/>
    <lineage>
        <taxon>Eukaryota</taxon>
        <taxon>Metazoa</taxon>
        <taxon>Ecdysozoa</taxon>
        <taxon>Arthropoda</taxon>
        <taxon>Hexapoda</taxon>
        <taxon>Insecta</taxon>
        <taxon>Pterygota</taxon>
        <taxon>Neoptera</taxon>
        <taxon>Endopterygota</taxon>
        <taxon>Coleoptera</taxon>
        <taxon>Polyphaga</taxon>
        <taxon>Cucujiformia</taxon>
        <taxon>Coccinelloidea</taxon>
        <taxon>Coccinellidae</taxon>
        <taxon>Scymninae</taxon>
        <taxon>Scymnini</taxon>
        <taxon>Cryptolaemus</taxon>
    </lineage>
</organism>